<proteinExistence type="inferred from homology"/>
<feature type="compositionally biased region" description="Basic and acidic residues" evidence="7">
    <location>
        <begin position="22"/>
        <end position="41"/>
    </location>
</feature>
<feature type="compositionally biased region" description="Basic residues" evidence="7">
    <location>
        <begin position="42"/>
        <end position="52"/>
    </location>
</feature>
<gene>
    <name evidence="8" type="ORF">KIPB_000738</name>
</gene>
<accession>A0A9K3CP98</accession>
<keyword evidence="5 6" id="KW-0539">Nucleus</keyword>
<dbReference type="GO" id="GO:0005730">
    <property type="term" value="C:nucleolus"/>
    <property type="evidence" value="ECO:0007669"/>
    <property type="project" value="UniProtKB-SubCell"/>
</dbReference>
<feature type="region of interest" description="Disordered" evidence="7">
    <location>
        <begin position="1"/>
        <end position="72"/>
    </location>
</feature>
<keyword evidence="9" id="KW-1185">Reference proteome</keyword>
<dbReference type="EMBL" id="BDIP01000090">
    <property type="protein sequence ID" value="GIQ80016.1"/>
    <property type="molecule type" value="Genomic_DNA"/>
</dbReference>
<comment type="similarity">
    <text evidence="2 6">Belongs to the RRP36 family.</text>
</comment>
<evidence type="ECO:0000313" key="8">
    <source>
        <dbReference type="EMBL" id="GIQ80016.1"/>
    </source>
</evidence>
<sequence length="169" mass="18782">MDDDDTPMGDLLAQQGFKPTVQHRELSRTSLLRERIYDTSRHGKSKKSKKKAGPQEVDAARPVRGSAYQYHEEERGLDPRFDSAIGTFRQDKFDQQFAFLQEMRSAEEKGIRKALKKASDEDRGELLGQLSKVGVSISLLSIYIPATCVPSSTCLSLSCVSTSGVIVDI</sequence>
<comment type="function">
    <text evidence="6">Component of the 90S pre-ribosome involved in the maturation of rRNAs. Required for early cleavages of the pre-RNAs in the 40S ribosomal subunit maturation pathway.</text>
</comment>
<evidence type="ECO:0000256" key="1">
    <source>
        <dbReference type="ARBA" id="ARBA00004604"/>
    </source>
</evidence>
<dbReference type="GO" id="GO:0030686">
    <property type="term" value="C:90S preribosome"/>
    <property type="evidence" value="ECO:0007669"/>
    <property type="project" value="TreeGrafter"/>
</dbReference>
<comment type="subcellular location">
    <subcellularLocation>
        <location evidence="1 6">Nucleus</location>
        <location evidence="1 6">Nucleolus</location>
    </subcellularLocation>
</comment>
<dbReference type="PANTHER" id="PTHR21738:SF0">
    <property type="entry name" value="RIBOSOMAL RNA PROCESSING PROTEIN 36 HOMOLOG"/>
    <property type="match status" value="1"/>
</dbReference>
<evidence type="ECO:0000313" key="9">
    <source>
        <dbReference type="Proteomes" id="UP000265618"/>
    </source>
</evidence>
<reference evidence="8 9" key="1">
    <citation type="journal article" date="2018" name="PLoS ONE">
        <title>The draft genome of Kipferlia bialata reveals reductive genome evolution in fornicate parasites.</title>
        <authorList>
            <person name="Tanifuji G."/>
            <person name="Takabayashi S."/>
            <person name="Kume K."/>
            <person name="Takagi M."/>
            <person name="Nakayama T."/>
            <person name="Kamikawa R."/>
            <person name="Inagaki Y."/>
            <person name="Hashimoto T."/>
        </authorList>
    </citation>
    <scope>NUCLEOTIDE SEQUENCE [LARGE SCALE GENOMIC DNA]</scope>
    <source>
        <strain evidence="8">NY0173</strain>
    </source>
</reference>
<protein>
    <recommendedName>
        <fullName evidence="6">rRNA biogenesis protein RRP36</fullName>
    </recommendedName>
</protein>
<evidence type="ECO:0000256" key="7">
    <source>
        <dbReference type="SAM" id="MobiDB-lite"/>
    </source>
</evidence>
<dbReference type="GO" id="GO:0000462">
    <property type="term" value="P:maturation of SSU-rRNA from tricistronic rRNA transcript (SSU-rRNA, 5.8S rRNA, LSU-rRNA)"/>
    <property type="evidence" value="ECO:0007669"/>
    <property type="project" value="TreeGrafter"/>
</dbReference>
<keyword evidence="3 6" id="KW-0690">Ribosome biogenesis</keyword>
<evidence type="ECO:0000256" key="6">
    <source>
        <dbReference type="RuleBase" id="RU368027"/>
    </source>
</evidence>
<evidence type="ECO:0000256" key="3">
    <source>
        <dbReference type="ARBA" id="ARBA00022517"/>
    </source>
</evidence>
<evidence type="ECO:0000256" key="5">
    <source>
        <dbReference type="ARBA" id="ARBA00023242"/>
    </source>
</evidence>
<keyword evidence="4 6" id="KW-0698">rRNA processing</keyword>
<comment type="caution">
    <text evidence="8">The sequence shown here is derived from an EMBL/GenBank/DDBJ whole genome shotgun (WGS) entry which is preliminary data.</text>
</comment>
<dbReference type="InterPro" id="IPR009292">
    <property type="entry name" value="RRP36"/>
</dbReference>
<dbReference type="Proteomes" id="UP000265618">
    <property type="component" value="Unassembled WGS sequence"/>
</dbReference>
<dbReference type="AlphaFoldDB" id="A0A9K3CP98"/>
<name>A0A9K3CP98_9EUKA</name>
<dbReference type="OrthoDB" id="448446at2759"/>
<evidence type="ECO:0000256" key="4">
    <source>
        <dbReference type="ARBA" id="ARBA00022552"/>
    </source>
</evidence>
<dbReference type="Pfam" id="PF06102">
    <property type="entry name" value="RRP36"/>
    <property type="match status" value="1"/>
</dbReference>
<dbReference type="PANTHER" id="PTHR21738">
    <property type="entry name" value="RIBOSOMAL RNA PROCESSING PROTEIN 36 HOMOLOG"/>
    <property type="match status" value="1"/>
</dbReference>
<organism evidence="8 9">
    <name type="scientific">Kipferlia bialata</name>
    <dbReference type="NCBI Taxonomy" id="797122"/>
    <lineage>
        <taxon>Eukaryota</taxon>
        <taxon>Metamonada</taxon>
        <taxon>Carpediemonas-like organisms</taxon>
        <taxon>Kipferlia</taxon>
    </lineage>
</organism>
<comment type="subunit">
    <text evidence="6">Associates with 90S and pre-40S pre-ribosomal particles.</text>
</comment>
<keyword evidence="6" id="KW-0687">Ribonucleoprotein</keyword>
<evidence type="ECO:0000256" key="2">
    <source>
        <dbReference type="ARBA" id="ARBA00009418"/>
    </source>
</evidence>